<gene>
    <name evidence="1" type="ORF">GUJ93_ZPchr0006g46083</name>
</gene>
<protein>
    <submittedName>
        <fullName evidence="1">Uncharacterized protein</fullName>
    </submittedName>
</protein>
<organism evidence="1 2">
    <name type="scientific">Zizania palustris</name>
    <name type="common">Northern wild rice</name>
    <dbReference type="NCBI Taxonomy" id="103762"/>
    <lineage>
        <taxon>Eukaryota</taxon>
        <taxon>Viridiplantae</taxon>
        <taxon>Streptophyta</taxon>
        <taxon>Embryophyta</taxon>
        <taxon>Tracheophyta</taxon>
        <taxon>Spermatophyta</taxon>
        <taxon>Magnoliopsida</taxon>
        <taxon>Liliopsida</taxon>
        <taxon>Poales</taxon>
        <taxon>Poaceae</taxon>
        <taxon>BOP clade</taxon>
        <taxon>Oryzoideae</taxon>
        <taxon>Oryzeae</taxon>
        <taxon>Zizaniinae</taxon>
        <taxon>Zizania</taxon>
    </lineage>
</organism>
<proteinExistence type="predicted"/>
<reference evidence="1" key="1">
    <citation type="journal article" date="2021" name="bioRxiv">
        <title>Whole Genome Assembly and Annotation of Northern Wild Rice, Zizania palustris L., Supports a Whole Genome Duplication in the Zizania Genus.</title>
        <authorList>
            <person name="Haas M."/>
            <person name="Kono T."/>
            <person name="Macchietto M."/>
            <person name="Millas R."/>
            <person name="McGilp L."/>
            <person name="Shao M."/>
            <person name="Duquette J."/>
            <person name="Hirsch C.N."/>
            <person name="Kimball J."/>
        </authorList>
    </citation>
    <scope>NUCLEOTIDE SEQUENCE</scope>
    <source>
        <tissue evidence="1">Fresh leaf tissue</tissue>
    </source>
</reference>
<dbReference type="EMBL" id="JAAALK010000283">
    <property type="protein sequence ID" value="KAG8075177.1"/>
    <property type="molecule type" value="Genomic_DNA"/>
</dbReference>
<name>A0A8J5ST28_ZIZPA</name>
<comment type="caution">
    <text evidence="1">The sequence shown here is derived from an EMBL/GenBank/DDBJ whole genome shotgun (WGS) entry which is preliminary data.</text>
</comment>
<accession>A0A8J5ST28</accession>
<dbReference type="AlphaFoldDB" id="A0A8J5ST28"/>
<reference evidence="1" key="2">
    <citation type="submission" date="2021-02" db="EMBL/GenBank/DDBJ databases">
        <authorList>
            <person name="Kimball J.A."/>
            <person name="Haas M.W."/>
            <person name="Macchietto M."/>
            <person name="Kono T."/>
            <person name="Duquette J."/>
            <person name="Shao M."/>
        </authorList>
    </citation>
    <scope>NUCLEOTIDE SEQUENCE</scope>
    <source>
        <tissue evidence="1">Fresh leaf tissue</tissue>
    </source>
</reference>
<evidence type="ECO:0000313" key="2">
    <source>
        <dbReference type="Proteomes" id="UP000729402"/>
    </source>
</evidence>
<keyword evidence="2" id="KW-1185">Reference proteome</keyword>
<evidence type="ECO:0000313" key="1">
    <source>
        <dbReference type="EMBL" id="KAG8075177.1"/>
    </source>
</evidence>
<sequence length="79" mass="8279">MTIYLLRHAPTTTIQCFLGYGQLGIGIANAGGHAVLPPATATATQRCDEVATLPTKKENPVVVAGSRRQRGNGGFLLES</sequence>
<dbReference type="Proteomes" id="UP000729402">
    <property type="component" value="Unassembled WGS sequence"/>
</dbReference>